<organism evidence="18 19">
    <name type="scientific">Kushneria phyllosphaerae</name>
    <dbReference type="NCBI Taxonomy" id="2100822"/>
    <lineage>
        <taxon>Bacteria</taxon>
        <taxon>Pseudomonadati</taxon>
        <taxon>Pseudomonadota</taxon>
        <taxon>Gammaproteobacteria</taxon>
        <taxon>Oceanospirillales</taxon>
        <taxon>Halomonadaceae</taxon>
        <taxon>Kushneria</taxon>
    </lineage>
</organism>
<dbReference type="Gene3D" id="2.30.42.10">
    <property type="match status" value="2"/>
</dbReference>
<evidence type="ECO:0000256" key="9">
    <source>
        <dbReference type="ARBA" id="ARBA00022737"/>
    </source>
</evidence>
<dbReference type="InterPro" id="IPR009003">
    <property type="entry name" value="Peptidase_S1_PA"/>
</dbReference>
<evidence type="ECO:0000256" key="7">
    <source>
        <dbReference type="ARBA" id="ARBA00022670"/>
    </source>
</evidence>
<dbReference type="SMART" id="SM00228">
    <property type="entry name" value="PDZ"/>
    <property type="match status" value="2"/>
</dbReference>
<dbReference type="GO" id="GO:0042597">
    <property type="term" value="C:periplasmic space"/>
    <property type="evidence" value="ECO:0007669"/>
    <property type="project" value="UniProtKB-SubCell"/>
</dbReference>
<evidence type="ECO:0000256" key="3">
    <source>
        <dbReference type="ARBA" id="ARBA00004418"/>
    </source>
</evidence>
<dbReference type="InterPro" id="IPR001940">
    <property type="entry name" value="Peptidase_S1C"/>
</dbReference>
<dbReference type="PRINTS" id="PR00834">
    <property type="entry name" value="PROTEASES2C"/>
</dbReference>
<evidence type="ECO:0000256" key="11">
    <source>
        <dbReference type="ARBA" id="ARBA00022801"/>
    </source>
</evidence>
<keyword evidence="9" id="KW-0677">Repeat</keyword>
<dbReference type="Proteomes" id="UP000244934">
    <property type="component" value="Unassembled WGS sequence"/>
</dbReference>
<feature type="binding site" evidence="16">
    <location>
        <position position="167"/>
    </location>
    <ligand>
        <name>substrate</name>
    </ligand>
</feature>
<evidence type="ECO:0000256" key="1">
    <source>
        <dbReference type="ARBA" id="ARBA00001772"/>
    </source>
</evidence>
<comment type="catalytic activity">
    <reaction evidence="1">
        <text>Acts on substrates that are at least partially unfolded. The cleavage site P1 residue is normally between a pair of hydrophobic residues, such as Val-|-Val.</text>
        <dbReference type="EC" id="3.4.21.107"/>
    </reaction>
</comment>
<dbReference type="Gene3D" id="2.40.10.120">
    <property type="match status" value="1"/>
</dbReference>
<keyword evidence="13" id="KW-0346">Stress response</keyword>
<dbReference type="Pfam" id="PF13180">
    <property type="entry name" value="PDZ_2"/>
    <property type="match status" value="2"/>
</dbReference>
<sequence>MADLLFNDLTATDASSRRSPVYRWQALVLLMLLMTALMAMSLPARAVEQKNGLPDFTALVKSAAPAVVNISTTREAAARSGMMSPNQQLPDIFRHFFGDQMPPGFGGMPDQGGSRTLSSLGSGFIISDDGYILTNAHVIDGADTVTVRLNDRRELKAKVIGQDQKTDIALIKVDASGLPTLKMGDSDGLETGEWVAAIGSPFGFDHSVTAGIVSAINRTLPTDSYVPFIQTDVAINPGNSGGPLFNLDGEVVGINSQIFTRSGGFMGVSFAIPINVAMDIADQLKDNGHVDRGWLGVVIQPVSDDLADSFGLDHARGALIADVAPDSPAAKSGLRSGDIILKAGDSDIDTSDALPRLIGRVSPGDGVDLQVQRDGKKQMIKVTVGQWPDTDGNTDDVTQAGNDSIGLAVSGLSAEQRQQLGIDAGVLVQQVAPDSAAARAGLQPGDVVVELAGKPVDSVSTLRKLVGQLNDKKAVPVRINRDGATLFVPLRPGSR</sequence>
<keyword evidence="12" id="KW-0720">Serine protease</keyword>
<evidence type="ECO:0000313" key="19">
    <source>
        <dbReference type="Proteomes" id="UP000244934"/>
    </source>
</evidence>
<evidence type="ECO:0000256" key="5">
    <source>
        <dbReference type="ARBA" id="ARBA00013035"/>
    </source>
</evidence>
<dbReference type="EC" id="3.4.21.107" evidence="5"/>
<evidence type="ECO:0000256" key="15">
    <source>
        <dbReference type="PIRSR" id="PIRSR611782-1"/>
    </source>
</evidence>
<feature type="domain" description="PDZ" evidence="17">
    <location>
        <begin position="279"/>
        <end position="348"/>
    </location>
</feature>
<reference evidence="19" key="1">
    <citation type="submission" date="2018-03" db="EMBL/GenBank/DDBJ databases">
        <authorList>
            <person name="Navarro De La Torre S."/>
        </authorList>
    </citation>
    <scope>NUCLEOTIDE SEQUENCE [LARGE SCALE GENOMIC DNA]</scope>
    <source>
        <strain evidence="19">EAod3</strain>
    </source>
</reference>
<dbReference type="EMBL" id="ONZI01000004">
    <property type="protein sequence ID" value="SPJ34642.1"/>
    <property type="molecule type" value="Genomic_DNA"/>
</dbReference>
<dbReference type="NCBIfam" id="TIGR02037">
    <property type="entry name" value="degP_htrA_DO"/>
    <property type="match status" value="1"/>
</dbReference>
<gene>
    <name evidence="18" type="primary">degQ</name>
    <name evidence="18" type="ORF">KSP9073_02683</name>
</gene>
<dbReference type="Pfam" id="PF13365">
    <property type="entry name" value="Trypsin_2"/>
    <property type="match status" value="1"/>
</dbReference>
<evidence type="ECO:0000256" key="13">
    <source>
        <dbReference type="ARBA" id="ARBA00023016"/>
    </source>
</evidence>
<evidence type="ECO:0000256" key="2">
    <source>
        <dbReference type="ARBA" id="ARBA00002610"/>
    </source>
</evidence>
<dbReference type="SUPFAM" id="SSF50494">
    <property type="entry name" value="Trypsin-like serine proteases"/>
    <property type="match status" value="1"/>
</dbReference>
<feature type="domain" description="PDZ" evidence="17">
    <location>
        <begin position="394"/>
        <end position="460"/>
    </location>
</feature>
<evidence type="ECO:0000256" key="16">
    <source>
        <dbReference type="PIRSR" id="PIRSR611782-2"/>
    </source>
</evidence>
<feature type="binding site" evidence="16">
    <location>
        <position position="137"/>
    </location>
    <ligand>
        <name>substrate</name>
    </ligand>
</feature>
<dbReference type="InterPro" id="IPR001478">
    <property type="entry name" value="PDZ"/>
</dbReference>
<evidence type="ECO:0000313" key="18">
    <source>
        <dbReference type="EMBL" id="SPJ34642.1"/>
    </source>
</evidence>
<comment type="similarity">
    <text evidence="4">Belongs to the peptidase S1C family.</text>
</comment>
<keyword evidence="10" id="KW-0574">Periplasm</keyword>
<keyword evidence="11 18" id="KW-0378">Hydrolase</keyword>
<dbReference type="FunFam" id="2.40.10.120:FF:000007">
    <property type="entry name" value="Periplasmic serine endoprotease DegP-like"/>
    <property type="match status" value="1"/>
</dbReference>
<evidence type="ECO:0000256" key="10">
    <source>
        <dbReference type="ARBA" id="ARBA00022764"/>
    </source>
</evidence>
<dbReference type="PANTHER" id="PTHR22939">
    <property type="entry name" value="SERINE PROTEASE FAMILY S1C HTRA-RELATED"/>
    <property type="match status" value="1"/>
</dbReference>
<name>A0A2R8CP88_9GAMM</name>
<evidence type="ECO:0000256" key="8">
    <source>
        <dbReference type="ARBA" id="ARBA00022729"/>
    </source>
</evidence>
<dbReference type="InterPro" id="IPR036034">
    <property type="entry name" value="PDZ_sf"/>
</dbReference>
<feature type="active site" description="Charge relay system" evidence="15">
    <location>
        <position position="137"/>
    </location>
</feature>
<dbReference type="SUPFAM" id="SSF50156">
    <property type="entry name" value="PDZ domain-like"/>
    <property type="match status" value="2"/>
</dbReference>
<proteinExistence type="inferred from homology"/>
<dbReference type="PROSITE" id="PS50106">
    <property type="entry name" value="PDZ"/>
    <property type="match status" value="2"/>
</dbReference>
<comment type="function">
    <text evidence="2">Might be efficient in the degradation of transiently denatured and unfolded proteins which accumulate in the periplasm following stress conditions.</text>
</comment>
<dbReference type="CDD" id="cd10839">
    <property type="entry name" value="cpPDZ1_DegP-like"/>
    <property type="match status" value="1"/>
</dbReference>
<dbReference type="GO" id="GO:0004252">
    <property type="term" value="F:serine-type endopeptidase activity"/>
    <property type="evidence" value="ECO:0007669"/>
    <property type="project" value="InterPro"/>
</dbReference>
<evidence type="ECO:0000259" key="17">
    <source>
        <dbReference type="PROSITE" id="PS50106"/>
    </source>
</evidence>
<dbReference type="PANTHER" id="PTHR22939:SF130">
    <property type="entry name" value="PERIPLASMIC SERINE ENDOPROTEASE DEGP-LIKE-RELATED"/>
    <property type="match status" value="1"/>
</dbReference>
<evidence type="ECO:0000256" key="12">
    <source>
        <dbReference type="ARBA" id="ARBA00022825"/>
    </source>
</evidence>
<evidence type="ECO:0000256" key="6">
    <source>
        <dbReference type="ARBA" id="ARBA00013958"/>
    </source>
</evidence>
<keyword evidence="7 18" id="KW-0645">Protease</keyword>
<protein>
    <recommendedName>
        <fullName evidence="6">Probable periplasmic serine endoprotease DegP-like</fullName>
        <ecNumber evidence="5">3.4.21.107</ecNumber>
    </recommendedName>
    <alternativeName>
        <fullName evidence="14">Protease Do</fullName>
    </alternativeName>
</protein>
<keyword evidence="8" id="KW-0732">Signal</keyword>
<evidence type="ECO:0000256" key="4">
    <source>
        <dbReference type="ARBA" id="ARBA00010541"/>
    </source>
</evidence>
<dbReference type="InterPro" id="IPR011782">
    <property type="entry name" value="Pept_S1C_Do"/>
</dbReference>
<accession>A0A2R8CP88</accession>
<dbReference type="GO" id="GO:0006508">
    <property type="term" value="P:proteolysis"/>
    <property type="evidence" value="ECO:0007669"/>
    <property type="project" value="UniProtKB-KW"/>
</dbReference>
<feature type="active site" description="Charge relay system" evidence="15">
    <location>
        <position position="240"/>
    </location>
</feature>
<feature type="binding site" evidence="16">
    <location>
        <begin position="238"/>
        <end position="240"/>
    </location>
    <ligand>
        <name>substrate</name>
    </ligand>
</feature>
<keyword evidence="19" id="KW-1185">Reference proteome</keyword>
<dbReference type="AlphaFoldDB" id="A0A2R8CP88"/>
<feature type="active site" description="Charge relay system" evidence="15">
    <location>
        <position position="167"/>
    </location>
</feature>
<evidence type="ECO:0000256" key="14">
    <source>
        <dbReference type="ARBA" id="ARBA00032850"/>
    </source>
</evidence>
<comment type="subcellular location">
    <subcellularLocation>
        <location evidence="3">Periplasm</location>
    </subcellularLocation>
</comment>